<dbReference type="InterPro" id="IPR036388">
    <property type="entry name" value="WH-like_DNA-bd_sf"/>
</dbReference>
<dbReference type="SUPFAM" id="SSF88946">
    <property type="entry name" value="Sigma2 domain of RNA polymerase sigma factors"/>
    <property type="match status" value="1"/>
</dbReference>
<dbReference type="PANTHER" id="PTHR43133">
    <property type="entry name" value="RNA POLYMERASE ECF-TYPE SIGMA FACTO"/>
    <property type="match status" value="1"/>
</dbReference>
<dbReference type="NCBIfam" id="NF009176">
    <property type="entry name" value="PRK12524.1"/>
    <property type="match status" value="1"/>
</dbReference>
<evidence type="ECO:0000256" key="4">
    <source>
        <dbReference type="ARBA" id="ARBA00023125"/>
    </source>
</evidence>
<feature type="domain" description="RNA polymerase sigma factor 70 region 4 type 2" evidence="7">
    <location>
        <begin position="133"/>
        <end position="184"/>
    </location>
</feature>
<dbReference type="InterPro" id="IPR013324">
    <property type="entry name" value="RNA_pol_sigma_r3/r4-like"/>
</dbReference>
<comment type="caution">
    <text evidence="8">The sequence shown here is derived from an EMBL/GenBank/DDBJ whole genome shotgun (WGS) entry which is preliminary data.</text>
</comment>
<dbReference type="NCBIfam" id="TIGR02937">
    <property type="entry name" value="sigma70-ECF"/>
    <property type="match status" value="1"/>
</dbReference>
<evidence type="ECO:0000313" key="8">
    <source>
        <dbReference type="EMBL" id="MCV2863556.1"/>
    </source>
</evidence>
<evidence type="ECO:0000313" key="9">
    <source>
        <dbReference type="Proteomes" id="UP001652503"/>
    </source>
</evidence>
<name>A0ABT2YXI1_9RHOB</name>
<sequence>MGSLEDISAPAGTRAGASDEDLLRLYGAGDPAAARGLTERLAPLAYRIGMRMLGDAAEAEDIAQEAMLRLWRAAPGWQSGGAKVSTWLYRVASNLATDRLRRRRTAPLDDAPEVADDRPGALAELVEADRAAALNAALLRLPERQRQAVVLRHLEGLGNPEIAEIMEIGVEAVESLTARGRRALAAALAGRREELGYEEG</sequence>
<evidence type="ECO:0000256" key="1">
    <source>
        <dbReference type="ARBA" id="ARBA00010641"/>
    </source>
</evidence>
<keyword evidence="4" id="KW-0238">DNA-binding</keyword>
<proteinExistence type="inferred from homology"/>
<evidence type="ECO:0000256" key="3">
    <source>
        <dbReference type="ARBA" id="ARBA00023082"/>
    </source>
</evidence>
<dbReference type="Gene3D" id="1.10.10.10">
    <property type="entry name" value="Winged helix-like DNA-binding domain superfamily/Winged helix DNA-binding domain"/>
    <property type="match status" value="1"/>
</dbReference>
<reference evidence="8 9" key="1">
    <citation type="submission" date="2022-10" db="EMBL/GenBank/DDBJ databases">
        <title>Defluviimonas sp. nov., isolated from ocean surface water.</title>
        <authorList>
            <person name="He W."/>
            <person name="Wang L."/>
            <person name="Zhang D.-F."/>
        </authorList>
    </citation>
    <scope>NUCLEOTIDE SEQUENCE [LARGE SCALE GENOMIC DNA]</scope>
    <source>
        <strain evidence="8 9">WL0075</strain>
    </source>
</reference>
<dbReference type="InterPro" id="IPR014284">
    <property type="entry name" value="RNA_pol_sigma-70_dom"/>
</dbReference>
<dbReference type="Proteomes" id="UP001652503">
    <property type="component" value="Unassembled WGS sequence"/>
</dbReference>
<protein>
    <submittedName>
        <fullName evidence="8">RNA polymerase sigma factor</fullName>
    </submittedName>
</protein>
<dbReference type="SUPFAM" id="SSF88659">
    <property type="entry name" value="Sigma3 and sigma4 domains of RNA polymerase sigma factors"/>
    <property type="match status" value="1"/>
</dbReference>
<evidence type="ECO:0000256" key="5">
    <source>
        <dbReference type="ARBA" id="ARBA00023163"/>
    </source>
</evidence>
<dbReference type="EMBL" id="JAOWLA010000002">
    <property type="protein sequence ID" value="MCV2863556.1"/>
    <property type="molecule type" value="Genomic_DNA"/>
</dbReference>
<keyword evidence="5" id="KW-0804">Transcription</keyword>
<accession>A0ABT2YXI1</accession>
<keyword evidence="9" id="KW-1185">Reference proteome</keyword>
<dbReference type="Gene3D" id="1.10.1740.10">
    <property type="match status" value="1"/>
</dbReference>
<evidence type="ECO:0000259" key="6">
    <source>
        <dbReference type="Pfam" id="PF04542"/>
    </source>
</evidence>
<dbReference type="Pfam" id="PF08281">
    <property type="entry name" value="Sigma70_r4_2"/>
    <property type="match status" value="1"/>
</dbReference>
<dbReference type="RefSeq" id="WP_263720013.1">
    <property type="nucleotide sequence ID" value="NZ_JAOWLA010000002.1"/>
</dbReference>
<keyword evidence="3" id="KW-0731">Sigma factor</keyword>
<evidence type="ECO:0000256" key="2">
    <source>
        <dbReference type="ARBA" id="ARBA00023015"/>
    </source>
</evidence>
<evidence type="ECO:0000259" key="7">
    <source>
        <dbReference type="Pfam" id="PF08281"/>
    </source>
</evidence>
<keyword evidence="2" id="KW-0805">Transcription regulation</keyword>
<dbReference type="PANTHER" id="PTHR43133:SF8">
    <property type="entry name" value="RNA POLYMERASE SIGMA FACTOR HI_1459-RELATED"/>
    <property type="match status" value="1"/>
</dbReference>
<dbReference type="InterPro" id="IPR007627">
    <property type="entry name" value="RNA_pol_sigma70_r2"/>
</dbReference>
<feature type="domain" description="RNA polymerase sigma-70 region 2" evidence="6">
    <location>
        <begin position="38"/>
        <end position="104"/>
    </location>
</feature>
<dbReference type="InterPro" id="IPR039425">
    <property type="entry name" value="RNA_pol_sigma-70-like"/>
</dbReference>
<dbReference type="InterPro" id="IPR013249">
    <property type="entry name" value="RNA_pol_sigma70_r4_t2"/>
</dbReference>
<dbReference type="Pfam" id="PF04542">
    <property type="entry name" value="Sigma70_r2"/>
    <property type="match status" value="1"/>
</dbReference>
<comment type="similarity">
    <text evidence="1">Belongs to the sigma-70 factor family. ECF subfamily.</text>
</comment>
<gene>
    <name evidence="8" type="ORF">OE647_02260</name>
</gene>
<organism evidence="8 9">
    <name type="scientific">Albidovulum sediminicola</name>
    <dbReference type="NCBI Taxonomy" id="2984331"/>
    <lineage>
        <taxon>Bacteria</taxon>
        <taxon>Pseudomonadati</taxon>
        <taxon>Pseudomonadota</taxon>
        <taxon>Alphaproteobacteria</taxon>
        <taxon>Rhodobacterales</taxon>
        <taxon>Paracoccaceae</taxon>
        <taxon>Albidovulum</taxon>
    </lineage>
</organism>
<dbReference type="InterPro" id="IPR013325">
    <property type="entry name" value="RNA_pol_sigma_r2"/>
</dbReference>
<dbReference type="NCBIfam" id="NF004113">
    <property type="entry name" value="PRK05602.1"/>
    <property type="match status" value="1"/>
</dbReference>